<keyword evidence="2" id="KW-1185">Reference proteome</keyword>
<accession>A0ACC0J0I6</accession>
<organism evidence="1 2">
    <name type="scientific">Camellia lanceoleosa</name>
    <dbReference type="NCBI Taxonomy" id="1840588"/>
    <lineage>
        <taxon>Eukaryota</taxon>
        <taxon>Viridiplantae</taxon>
        <taxon>Streptophyta</taxon>
        <taxon>Embryophyta</taxon>
        <taxon>Tracheophyta</taxon>
        <taxon>Spermatophyta</taxon>
        <taxon>Magnoliopsida</taxon>
        <taxon>eudicotyledons</taxon>
        <taxon>Gunneridae</taxon>
        <taxon>Pentapetalae</taxon>
        <taxon>asterids</taxon>
        <taxon>Ericales</taxon>
        <taxon>Theaceae</taxon>
        <taxon>Camellia</taxon>
    </lineage>
</organism>
<sequence>MRGSMAVLNFPAEMVYESLLEMNYGFEEGGSPVLALKKRHSMKRKGVSRKMKMMKKKEKENELRRESGLD</sequence>
<evidence type="ECO:0000313" key="1">
    <source>
        <dbReference type="EMBL" id="KAI8030762.1"/>
    </source>
</evidence>
<reference evidence="1 2" key="1">
    <citation type="journal article" date="2022" name="Plant J.">
        <title>Chromosome-level genome of Camellia lanceoleosa provides a valuable resource for understanding genome evolution and self-incompatibility.</title>
        <authorList>
            <person name="Gong W."/>
            <person name="Xiao S."/>
            <person name="Wang L."/>
            <person name="Liao Z."/>
            <person name="Chang Y."/>
            <person name="Mo W."/>
            <person name="Hu G."/>
            <person name="Li W."/>
            <person name="Zhao G."/>
            <person name="Zhu H."/>
            <person name="Hu X."/>
            <person name="Ji K."/>
            <person name="Xiang X."/>
            <person name="Song Q."/>
            <person name="Yuan D."/>
            <person name="Jin S."/>
            <person name="Zhang L."/>
        </authorList>
    </citation>
    <scope>NUCLEOTIDE SEQUENCE [LARGE SCALE GENOMIC DNA]</scope>
    <source>
        <strain evidence="1">SQ_2022a</strain>
    </source>
</reference>
<comment type="caution">
    <text evidence="1">The sequence shown here is derived from an EMBL/GenBank/DDBJ whole genome shotgun (WGS) entry which is preliminary data.</text>
</comment>
<dbReference type="EMBL" id="CM045758">
    <property type="protein sequence ID" value="KAI8030762.1"/>
    <property type="molecule type" value="Genomic_DNA"/>
</dbReference>
<name>A0ACC0J0I6_9ERIC</name>
<dbReference type="Proteomes" id="UP001060215">
    <property type="component" value="Chromosome 1"/>
</dbReference>
<evidence type="ECO:0000313" key="2">
    <source>
        <dbReference type="Proteomes" id="UP001060215"/>
    </source>
</evidence>
<protein>
    <submittedName>
        <fullName evidence="1">Ethylene-response factor C3</fullName>
    </submittedName>
</protein>
<gene>
    <name evidence="1" type="ORF">LOK49_LG01G01592</name>
</gene>
<proteinExistence type="predicted"/>